<dbReference type="EMBL" id="DXEW01000036">
    <property type="protein sequence ID" value="HIX51102.1"/>
    <property type="molecule type" value="Genomic_DNA"/>
</dbReference>
<dbReference type="GO" id="GO:0008897">
    <property type="term" value="F:holo-[acyl-carrier-protein] synthase activity"/>
    <property type="evidence" value="ECO:0007669"/>
    <property type="project" value="InterPro"/>
</dbReference>
<dbReference type="InterPro" id="IPR037143">
    <property type="entry name" value="4-PPantetheinyl_Trfase_dom_sf"/>
</dbReference>
<dbReference type="AlphaFoldDB" id="A0A9D1W2J1"/>
<keyword evidence="2 4" id="KW-0808">Transferase</keyword>
<accession>A0A9D1W2J1</accession>
<dbReference type="InterPro" id="IPR008278">
    <property type="entry name" value="4-PPantetheinyl_Trfase_dom"/>
</dbReference>
<dbReference type="InterPro" id="IPR050559">
    <property type="entry name" value="P-Pant_transferase_sf"/>
</dbReference>
<dbReference type="Gene3D" id="3.90.470.20">
    <property type="entry name" value="4'-phosphopantetheinyl transferase domain"/>
    <property type="match status" value="1"/>
</dbReference>
<evidence type="ECO:0000259" key="3">
    <source>
        <dbReference type="Pfam" id="PF01648"/>
    </source>
</evidence>
<dbReference type="PANTHER" id="PTHR12215">
    <property type="entry name" value="PHOSPHOPANTETHEINE TRANSFERASE"/>
    <property type="match status" value="1"/>
</dbReference>
<organism evidence="4 5">
    <name type="scientific">Candidatus Borkfalkia faecavium</name>
    <dbReference type="NCBI Taxonomy" id="2838508"/>
    <lineage>
        <taxon>Bacteria</taxon>
        <taxon>Bacillati</taxon>
        <taxon>Bacillota</taxon>
        <taxon>Clostridia</taxon>
        <taxon>Christensenellales</taxon>
        <taxon>Christensenellaceae</taxon>
        <taxon>Candidatus Borkfalkia</taxon>
    </lineage>
</organism>
<evidence type="ECO:0000256" key="1">
    <source>
        <dbReference type="ARBA" id="ARBA00010990"/>
    </source>
</evidence>
<dbReference type="PANTHER" id="PTHR12215:SF10">
    <property type="entry name" value="L-AMINOADIPATE-SEMIALDEHYDE DEHYDROGENASE-PHOSPHOPANTETHEINYL TRANSFERASE"/>
    <property type="match status" value="1"/>
</dbReference>
<evidence type="ECO:0000313" key="5">
    <source>
        <dbReference type="Proteomes" id="UP000886847"/>
    </source>
</evidence>
<dbReference type="Pfam" id="PF01648">
    <property type="entry name" value="ACPS"/>
    <property type="match status" value="1"/>
</dbReference>
<feature type="domain" description="4'-phosphopantetheinyl transferase" evidence="3">
    <location>
        <begin position="66"/>
        <end position="129"/>
    </location>
</feature>
<dbReference type="GO" id="GO:0019878">
    <property type="term" value="P:lysine biosynthetic process via aminoadipic acid"/>
    <property type="evidence" value="ECO:0007669"/>
    <property type="project" value="TreeGrafter"/>
</dbReference>
<name>A0A9D1W2J1_9FIRM</name>
<sequence>MVEIYYTYDAVSSEDFIRNILTRYYRIKDPVICKSINGKPYIPGRTVHFNLTHSKGLTALAVTKKRVGLDCERLDGKPRPAVLQRFTAREKGEISTSADFYVHWTARESYIKYYGEALAALWRKVEFYGGKIYRSGKEEEVRITQVQLDNYVFSICGDFTKAAFKRVNANGQPPQK</sequence>
<proteinExistence type="inferred from homology"/>
<reference evidence="4" key="1">
    <citation type="journal article" date="2021" name="PeerJ">
        <title>Extensive microbial diversity within the chicken gut microbiome revealed by metagenomics and culture.</title>
        <authorList>
            <person name="Gilroy R."/>
            <person name="Ravi A."/>
            <person name="Getino M."/>
            <person name="Pursley I."/>
            <person name="Horton D.L."/>
            <person name="Alikhan N.F."/>
            <person name="Baker D."/>
            <person name="Gharbi K."/>
            <person name="Hall N."/>
            <person name="Watson M."/>
            <person name="Adriaenssens E.M."/>
            <person name="Foster-Nyarko E."/>
            <person name="Jarju S."/>
            <person name="Secka A."/>
            <person name="Antonio M."/>
            <person name="Oren A."/>
            <person name="Chaudhuri R.R."/>
            <person name="La Ragione R."/>
            <person name="Hildebrand F."/>
            <person name="Pallen M.J."/>
        </authorList>
    </citation>
    <scope>NUCLEOTIDE SEQUENCE</scope>
    <source>
        <strain evidence="4">2189</strain>
    </source>
</reference>
<comment type="caution">
    <text evidence="4">The sequence shown here is derived from an EMBL/GenBank/DDBJ whole genome shotgun (WGS) entry which is preliminary data.</text>
</comment>
<dbReference type="GO" id="GO:0000287">
    <property type="term" value="F:magnesium ion binding"/>
    <property type="evidence" value="ECO:0007669"/>
    <property type="project" value="InterPro"/>
</dbReference>
<evidence type="ECO:0000256" key="2">
    <source>
        <dbReference type="ARBA" id="ARBA00022679"/>
    </source>
</evidence>
<evidence type="ECO:0000313" key="4">
    <source>
        <dbReference type="EMBL" id="HIX51102.1"/>
    </source>
</evidence>
<dbReference type="SUPFAM" id="SSF56214">
    <property type="entry name" value="4'-phosphopantetheinyl transferase"/>
    <property type="match status" value="2"/>
</dbReference>
<comment type="similarity">
    <text evidence="1">Belongs to the P-Pant transferase superfamily. Gsp/Sfp/HetI/AcpT family.</text>
</comment>
<dbReference type="Proteomes" id="UP000886847">
    <property type="component" value="Unassembled WGS sequence"/>
</dbReference>
<dbReference type="GO" id="GO:0005829">
    <property type="term" value="C:cytosol"/>
    <property type="evidence" value="ECO:0007669"/>
    <property type="project" value="TreeGrafter"/>
</dbReference>
<gene>
    <name evidence="4" type="ORF">H9851_07480</name>
</gene>
<protein>
    <submittedName>
        <fullName evidence="4">4'-phosphopantetheinyl transferase superfamily protein</fullName>
    </submittedName>
</protein>
<reference evidence="4" key="2">
    <citation type="submission" date="2021-04" db="EMBL/GenBank/DDBJ databases">
        <authorList>
            <person name="Gilroy R."/>
        </authorList>
    </citation>
    <scope>NUCLEOTIDE SEQUENCE</scope>
    <source>
        <strain evidence="4">2189</strain>
    </source>
</reference>